<accession>A0ABW9RI60</accession>
<dbReference type="Gene3D" id="1.25.40.590">
    <property type="entry name" value="Type IV / VI secretion system, DotU"/>
    <property type="match status" value="1"/>
</dbReference>
<dbReference type="PANTHER" id="PTHR38033">
    <property type="entry name" value="MEMBRANE PROTEIN-RELATED"/>
    <property type="match status" value="1"/>
</dbReference>
<dbReference type="Pfam" id="PF09850">
    <property type="entry name" value="DotU"/>
    <property type="match status" value="1"/>
</dbReference>
<protein>
    <submittedName>
        <fullName evidence="3">DotU family type IV/VI secretion system protein</fullName>
    </submittedName>
</protein>
<organism evidence="3 4">
    <name type="scientific">Erwinia sorbitola</name>
    <dbReference type="NCBI Taxonomy" id="2681984"/>
    <lineage>
        <taxon>Bacteria</taxon>
        <taxon>Pseudomonadati</taxon>
        <taxon>Pseudomonadota</taxon>
        <taxon>Gammaproteobacteria</taxon>
        <taxon>Enterobacterales</taxon>
        <taxon>Erwiniaceae</taxon>
        <taxon>Erwinia</taxon>
    </lineage>
</organism>
<feature type="domain" description="Type IV / VI secretion system DotU" evidence="2">
    <location>
        <begin position="10"/>
        <end position="209"/>
    </location>
</feature>
<sequence>MSQKKTCDIDAMLQNTWLQVISLRHSPEFTDGGGRRMWERCVADVERIQQALKDAGYDAQSREHILYAQCALLDEVVKGRGVQDDACVQWYHLPLQGHFFGTVDAGDALCNRMREVLQQASPNLAVLTCFQRVMLLGFLGGYRSLHDPERENLVQALSARVPPLHPHTLPLIAPARTLRTLTGWLSGLPQRIGFSVVLLVALWWGLNHWLGRMLTLLLPGGVT</sequence>
<dbReference type="NCBIfam" id="TIGR03349">
    <property type="entry name" value="IV_VI_DotU"/>
    <property type="match status" value="1"/>
</dbReference>
<evidence type="ECO:0000313" key="3">
    <source>
        <dbReference type="EMBL" id="MTD29071.1"/>
    </source>
</evidence>
<evidence type="ECO:0000313" key="4">
    <source>
        <dbReference type="Proteomes" id="UP000480164"/>
    </source>
</evidence>
<dbReference type="InterPro" id="IPR038522">
    <property type="entry name" value="T4/T6SS_DotU_sf"/>
</dbReference>
<evidence type="ECO:0000256" key="1">
    <source>
        <dbReference type="SAM" id="Phobius"/>
    </source>
</evidence>
<proteinExistence type="predicted"/>
<keyword evidence="1" id="KW-0472">Membrane</keyword>
<dbReference type="EMBL" id="WLZX01000011">
    <property type="protein sequence ID" value="MTD29071.1"/>
    <property type="molecule type" value="Genomic_DNA"/>
</dbReference>
<dbReference type="Proteomes" id="UP000480164">
    <property type="component" value="Unassembled WGS sequence"/>
</dbReference>
<keyword evidence="1" id="KW-0812">Transmembrane</keyword>
<dbReference type="RefSeq" id="WP_154754301.1">
    <property type="nucleotide sequence ID" value="NZ_WLZX01000011.1"/>
</dbReference>
<dbReference type="InterPro" id="IPR017732">
    <property type="entry name" value="T4/T6SS_DotU"/>
</dbReference>
<dbReference type="NCBIfam" id="NF038239">
    <property type="entry name" value="T6SS_TssL_short"/>
    <property type="match status" value="1"/>
</dbReference>
<evidence type="ECO:0000259" key="2">
    <source>
        <dbReference type="Pfam" id="PF09850"/>
    </source>
</evidence>
<name>A0ABW9RI60_9GAMM</name>
<gene>
    <name evidence="3" type="ORF">GK011_19235</name>
</gene>
<keyword evidence="1" id="KW-1133">Transmembrane helix</keyword>
<feature type="transmembrane region" description="Helical" evidence="1">
    <location>
        <begin position="188"/>
        <end position="206"/>
    </location>
</feature>
<comment type="caution">
    <text evidence="3">The sequence shown here is derived from an EMBL/GenBank/DDBJ whole genome shotgun (WGS) entry which is preliminary data.</text>
</comment>
<dbReference type="PANTHER" id="PTHR38033:SF1">
    <property type="entry name" value="DOTU FAMILY TYPE IV_VI SECRETION SYSTEM PROTEIN"/>
    <property type="match status" value="1"/>
</dbReference>
<keyword evidence="4" id="KW-1185">Reference proteome</keyword>
<reference evidence="3 4" key="1">
    <citation type="submission" date="2019-11" db="EMBL/GenBank/DDBJ databases">
        <title>Erwinia sp. nov., isolated from feces of birds in Tibet plateau of China.</title>
        <authorList>
            <person name="Ge Y."/>
        </authorList>
    </citation>
    <scope>NUCLEOTIDE SEQUENCE [LARGE SCALE GENOMIC DNA]</scope>
    <source>
        <strain evidence="3 4">J316</strain>
    </source>
</reference>